<dbReference type="InterPro" id="IPR018300">
    <property type="entry name" value="Aminotrans_IV_CS"/>
</dbReference>
<dbReference type="GO" id="GO:0008153">
    <property type="term" value="P:4-aminobenzoate biosynthetic process"/>
    <property type="evidence" value="ECO:0007669"/>
    <property type="project" value="UniProtKB-UniRule"/>
</dbReference>
<name>A0A2X4TDL9_SALER</name>
<dbReference type="InterPro" id="IPR017824">
    <property type="entry name" value="Aminodeoxychorismate_lyase_IV"/>
</dbReference>
<reference evidence="16" key="4">
    <citation type="submission" date="2019-10" db="EMBL/GenBank/DDBJ databases">
        <authorList>
            <consortium name="NCBI Pathogen Detection Project"/>
        </authorList>
    </citation>
    <scope>NUCLEOTIDE SEQUENCE</scope>
    <source>
        <strain evidence="16">Salmonella enterica</strain>
    </source>
</reference>
<evidence type="ECO:0000256" key="5">
    <source>
        <dbReference type="ARBA" id="ARBA00022909"/>
    </source>
</evidence>
<evidence type="ECO:0000256" key="9">
    <source>
        <dbReference type="ARBA" id="ARBA00049529"/>
    </source>
</evidence>
<dbReference type="Gene3D" id="3.20.10.10">
    <property type="entry name" value="D-amino Acid Aminotransferase, subunit A, domain 2"/>
    <property type="match status" value="1"/>
</dbReference>
<evidence type="ECO:0000256" key="3">
    <source>
        <dbReference type="ARBA" id="ARBA00011738"/>
    </source>
</evidence>
<comment type="cofactor">
    <cofactor evidence="1 14">
        <name>pyridoxal 5'-phosphate</name>
        <dbReference type="ChEBI" id="CHEBI:597326"/>
    </cofactor>
</comment>
<dbReference type="CDD" id="cd01559">
    <property type="entry name" value="ADCL_like"/>
    <property type="match status" value="1"/>
</dbReference>
<evidence type="ECO:0000256" key="2">
    <source>
        <dbReference type="ARBA" id="ARBA00009320"/>
    </source>
</evidence>
<evidence type="ECO:0000313" key="23">
    <source>
        <dbReference type="Proteomes" id="UP000255443"/>
    </source>
</evidence>
<dbReference type="Proteomes" id="UP000254124">
    <property type="component" value="Unassembled WGS sequence"/>
</dbReference>
<dbReference type="InterPro" id="IPR036038">
    <property type="entry name" value="Aminotransferase-like"/>
</dbReference>
<dbReference type="EMBL" id="AAMGFJ010000024">
    <property type="protein sequence ID" value="EDH0571801.1"/>
    <property type="molecule type" value="Genomic_DNA"/>
</dbReference>
<dbReference type="NCBIfam" id="TIGR03461">
    <property type="entry name" value="pabC_Proteo"/>
    <property type="match status" value="1"/>
</dbReference>
<evidence type="ECO:0000256" key="10">
    <source>
        <dbReference type="ARBA" id="ARBA00054027"/>
    </source>
</evidence>
<dbReference type="OMA" id="LRMEIPM"/>
<dbReference type="InterPro" id="IPR050571">
    <property type="entry name" value="Class-IV_PLP-Dep_Aminotrnsfr"/>
</dbReference>
<evidence type="ECO:0000256" key="8">
    <source>
        <dbReference type="ARBA" id="ARBA00035676"/>
    </source>
</evidence>
<evidence type="ECO:0000256" key="1">
    <source>
        <dbReference type="ARBA" id="ARBA00001933"/>
    </source>
</evidence>
<dbReference type="InterPro" id="IPR001544">
    <property type="entry name" value="Aminotrans_IV"/>
</dbReference>
<dbReference type="InterPro" id="IPR043132">
    <property type="entry name" value="BCAT-like_C"/>
</dbReference>
<dbReference type="FunFam" id="3.30.470.10:FF:000007">
    <property type="entry name" value="Aminodeoxychorismate lyase"/>
    <property type="match status" value="1"/>
</dbReference>
<evidence type="ECO:0000313" key="17">
    <source>
        <dbReference type="EMBL" id="QXW50498.1"/>
    </source>
</evidence>
<evidence type="ECO:0000313" key="18">
    <source>
        <dbReference type="EMBL" id="SQI25417.1"/>
    </source>
</evidence>
<dbReference type="Pfam" id="PF01063">
    <property type="entry name" value="Aminotran_4"/>
    <property type="match status" value="1"/>
</dbReference>
<keyword evidence="5" id="KW-0289">Folate biosynthesis</keyword>
<evidence type="ECO:0000256" key="4">
    <source>
        <dbReference type="ARBA" id="ARBA00022898"/>
    </source>
</evidence>
<evidence type="ECO:0000313" key="20">
    <source>
        <dbReference type="EMBL" id="SUG28985.1"/>
    </source>
</evidence>
<evidence type="ECO:0000256" key="13">
    <source>
        <dbReference type="RuleBase" id="RU004106"/>
    </source>
</evidence>
<dbReference type="PROSITE" id="PS00770">
    <property type="entry name" value="AA_TRANSFER_CLASS_4"/>
    <property type="match status" value="1"/>
</dbReference>
<dbReference type="FunFam" id="3.20.10.10:FF:000002">
    <property type="entry name" value="D-alanine aminotransferase"/>
    <property type="match status" value="1"/>
</dbReference>
<evidence type="ECO:0000313" key="16">
    <source>
        <dbReference type="EMBL" id="HAB4459180.1"/>
    </source>
</evidence>
<evidence type="ECO:0000313" key="19">
    <source>
        <dbReference type="EMBL" id="SUG15674.1"/>
    </source>
</evidence>
<dbReference type="Proteomes" id="UP000248731">
    <property type="component" value="Chromosome 1"/>
</dbReference>
<comment type="catalytic activity">
    <reaction evidence="9">
        <text>4-amino-4-deoxychorismate = 4-aminobenzoate + pyruvate + H(+)</text>
        <dbReference type="Rhea" id="RHEA:16201"/>
        <dbReference type="ChEBI" id="CHEBI:15361"/>
        <dbReference type="ChEBI" id="CHEBI:15378"/>
        <dbReference type="ChEBI" id="CHEBI:17836"/>
        <dbReference type="ChEBI" id="CHEBI:58406"/>
        <dbReference type="EC" id="4.1.3.38"/>
    </reaction>
</comment>
<comment type="similarity">
    <text evidence="2 13">Belongs to the class-IV pyridoxal-phosphate-dependent aminotransferase family.</text>
</comment>
<comment type="subunit">
    <text evidence="3">Homodimer.</text>
</comment>
<reference evidence="21 22" key="2">
    <citation type="submission" date="2018-06" db="EMBL/GenBank/DDBJ databases">
        <authorList>
            <consortium name="Pathogen Informatics"/>
            <person name="Doyle S."/>
        </authorList>
    </citation>
    <scope>NUCLEOTIDE SEQUENCE [LARGE SCALE GENOMIC DNA]</scope>
    <source>
        <strain evidence="19 22">NCTC7295</strain>
        <strain evidence="20 23">NCTC7303</strain>
        <strain evidence="18 21">NCTC7307</strain>
    </source>
</reference>
<organism evidence="18 21">
    <name type="scientific">Salmonella enterica subsp. arizonae</name>
    <dbReference type="NCBI Taxonomy" id="59203"/>
    <lineage>
        <taxon>Bacteria</taxon>
        <taxon>Pseudomonadati</taxon>
        <taxon>Pseudomonadota</taxon>
        <taxon>Gammaproteobacteria</taxon>
        <taxon>Enterobacterales</taxon>
        <taxon>Enterobacteriaceae</taxon>
        <taxon>Salmonella</taxon>
    </lineage>
</organism>
<dbReference type="GO" id="GO:0008696">
    <property type="term" value="F:4-amino-4-deoxychorismate lyase activity"/>
    <property type="evidence" value="ECO:0007669"/>
    <property type="project" value="UniProtKB-UniRule"/>
</dbReference>
<sequence>MFLIDGKSTDTLAVNNRGTQFGDGCFTTARVVNGRIDLLSMHLHRLQFACDRLGIRFQDWELLADEMQHLAAGKSQAVLKVMITRGVGGRGYSAMGCETPTRVVSVSPYPAHYSHWREKGITLALSPIRLGRNPALAGLKHLNRLEQVLIRSHLEQTDADEALVLDSEGWVTECCAANVFWRTGDIVSTPRLDQAGVNGIMRQFCLRKLAQSPFHVLEVQAREEAVRQADEVIICNALMPIIPIRAFDGTSYSSRTLFQFLAPFCEHPN</sequence>
<reference evidence="17" key="5">
    <citation type="submission" date="2021-07" db="EMBL/GenBank/DDBJ databases">
        <title>Whole-Genome Sequences of non-enterica strains of Salmonella enterica isolated from poultry houses.</title>
        <authorList>
            <person name="Lamas A."/>
            <person name="Regal P."/>
            <person name="Miranda J.M."/>
            <person name="Vazquez B."/>
            <person name="Cepeda A."/>
            <person name="Franco C.M."/>
        </authorList>
    </citation>
    <scope>NUCLEOTIDE SEQUENCE</scope>
    <source>
        <strain evidence="17">LHICA_AZ23</strain>
    </source>
</reference>
<evidence type="ECO:0000256" key="14">
    <source>
        <dbReference type="RuleBase" id="RU004516"/>
    </source>
</evidence>
<dbReference type="Proteomes" id="UP000255443">
    <property type="component" value="Unassembled WGS sequence"/>
</dbReference>
<dbReference type="EMBL" id="UGWZ01000001">
    <property type="protein sequence ID" value="SUG15674.1"/>
    <property type="molecule type" value="Genomic_DNA"/>
</dbReference>
<evidence type="ECO:0000313" key="22">
    <source>
        <dbReference type="Proteomes" id="UP000254124"/>
    </source>
</evidence>
<evidence type="ECO:0000256" key="7">
    <source>
        <dbReference type="ARBA" id="ARBA00035633"/>
    </source>
</evidence>
<reference evidence="16" key="1">
    <citation type="journal article" date="2018" name="Genome Biol.">
        <title>SKESA: strategic k-mer extension for scrupulous assemblies.</title>
        <authorList>
            <person name="Souvorov A."/>
            <person name="Agarwala R."/>
            <person name="Lipman D.J."/>
        </authorList>
    </citation>
    <scope>NUCLEOTIDE SEQUENCE</scope>
    <source>
        <strain evidence="16">Salmonella enterica</strain>
    </source>
</reference>
<dbReference type="EMBL" id="UGXC01000002">
    <property type="protein sequence ID" value="SUG28985.1"/>
    <property type="molecule type" value="Genomic_DNA"/>
</dbReference>
<keyword evidence="6 18" id="KW-0456">Lyase</keyword>
<dbReference type="EMBL" id="CP079713">
    <property type="protein sequence ID" value="QXW50498.1"/>
    <property type="molecule type" value="Genomic_DNA"/>
</dbReference>
<keyword evidence="21" id="KW-1185">Reference proteome</keyword>
<proteinExistence type="inferred from homology"/>
<comment type="pathway">
    <text evidence="7">Cofactor biosynthesis; tetrahydrofolate biosynthesis; 4-aminobenzoate from chorismate: step 2/2.</text>
</comment>
<comment type="function">
    <text evidence="10">Involved in the biosynthesis of p-aminobenzoate (PABA), a precursor of tetrahydrofolate. Converts 4-amino-4-deoxychorismate into 4-aminobenzoate (PABA) and pyruvate.</text>
</comment>
<evidence type="ECO:0000313" key="21">
    <source>
        <dbReference type="Proteomes" id="UP000248731"/>
    </source>
</evidence>
<dbReference type="PANTHER" id="PTHR42743:SF2">
    <property type="entry name" value="AMINODEOXYCHORISMATE LYASE"/>
    <property type="match status" value="1"/>
</dbReference>
<evidence type="ECO:0000256" key="6">
    <source>
        <dbReference type="ARBA" id="ARBA00023239"/>
    </source>
</evidence>
<protein>
    <recommendedName>
        <fullName evidence="11 12">Aminodeoxychorismate lyase</fullName>
        <ecNumber evidence="8 12">4.1.3.38</ecNumber>
    </recommendedName>
</protein>
<evidence type="ECO:0000313" key="15">
    <source>
        <dbReference type="EMBL" id="EDH0571801.1"/>
    </source>
</evidence>
<keyword evidence="4 14" id="KW-0663">Pyridoxal phosphate</keyword>
<dbReference type="SUPFAM" id="SSF56752">
    <property type="entry name" value="D-aminoacid aminotransferase-like PLP-dependent enzymes"/>
    <property type="match status" value="1"/>
</dbReference>
<accession>A0A2X4TDL9</accession>
<evidence type="ECO:0000256" key="11">
    <source>
        <dbReference type="ARBA" id="ARBA00069174"/>
    </source>
</evidence>
<dbReference type="GO" id="GO:0030170">
    <property type="term" value="F:pyridoxal phosphate binding"/>
    <property type="evidence" value="ECO:0007669"/>
    <property type="project" value="InterPro"/>
</dbReference>
<dbReference type="AlphaFoldDB" id="A0A2X4TDL9"/>
<dbReference type="InterPro" id="IPR043131">
    <property type="entry name" value="BCAT-like_N"/>
</dbReference>
<dbReference type="PANTHER" id="PTHR42743">
    <property type="entry name" value="AMINO-ACID AMINOTRANSFERASE"/>
    <property type="match status" value="1"/>
</dbReference>
<dbReference type="EMBL" id="LS483466">
    <property type="protein sequence ID" value="SQI25417.1"/>
    <property type="molecule type" value="Genomic_DNA"/>
</dbReference>
<reference evidence="15" key="3">
    <citation type="submission" date="2018-07" db="EMBL/GenBank/DDBJ databases">
        <authorList>
            <consortium name="GenomeTrakr network: Whole genome sequencing for foodborne pathogen traceback"/>
        </authorList>
    </citation>
    <scope>NUCLEOTIDE SEQUENCE</scope>
    <source>
        <strain evidence="15">FDA00001204</strain>
    </source>
</reference>
<dbReference type="Gene3D" id="3.30.470.10">
    <property type="match status" value="1"/>
</dbReference>
<dbReference type="GO" id="GO:0046656">
    <property type="term" value="P:folic acid biosynthetic process"/>
    <property type="evidence" value="ECO:0007669"/>
    <property type="project" value="UniProtKB-KW"/>
</dbReference>
<dbReference type="EC" id="4.1.3.38" evidence="8 12"/>
<dbReference type="EMBL" id="DAAGTC010000001">
    <property type="protein sequence ID" value="HAB4459180.1"/>
    <property type="molecule type" value="Genomic_DNA"/>
</dbReference>
<evidence type="ECO:0000256" key="12">
    <source>
        <dbReference type="NCBIfam" id="TIGR03461"/>
    </source>
</evidence>
<dbReference type="NCBIfam" id="NF004761">
    <property type="entry name" value="PRK06092.1"/>
    <property type="match status" value="1"/>
</dbReference>
<dbReference type="GO" id="GO:0005829">
    <property type="term" value="C:cytosol"/>
    <property type="evidence" value="ECO:0007669"/>
    <property type="project" value="TreeGrafter"/>
</dbReference>
<gene>
    <name evidence="18" type="primary">pabC</name>
    <name evidence="15" type="ORF">AHX45_17095</name>
    <name evidence="16" type="ORF">GBZ58_00340</name>
    <name evidence="17" type="ORF">KX325_06605</name>
    <name evidence="19" type="ORF">NCTC7295_03357</name>
    <name evidence="20" type="ORF">NCTC7303_01135</name>
    <name evidence="18" type="ORF">NCTC7307_03356</name>
</gene>